<sequence>MMMETMRKEVEEEEEEDETPEEEMMMMMRDDRIHDAEDLCGAFDYASLETDIQAQRMVALEESRLDAAIEELLKLENQMRRAADVSRTRRVVMAIVQLCYEARAWKTLNDQIHILSQRQPQLQQVVKAMVQQAAQYIDDAPDMDTRNELIETLNSVSSGKGLKKICWYVVLHPDDNLQSDPTKSNPVEMLKLADPPRACEPPIQQQLLEVQECKEQLQEQSQKQKYEKCNGQFQDQPLETKLDVPTISESRPNTPPPTQQQETKAKEIPRLSSKKSATTSTTRRTTPRMARRRRRRLFDSPSPAEMEDFFSEFEERERKRFTDRYNFDPLKGIPLPGRFDWVSVQSQSTTPTSSSIRRSSTV</sequence>
<dbReference type="InterPro" id="IPR044898">
    <property type="entry name" value="CDI_dom_sf"/>
</dbReference>
<protein>
    <recommendedName>
        <fullName evidence="8">Cyclin-dependent kinase inhibitor</fullName>
    </recommendedName>
</protein>
<proteinExistence type="predicted"/>
<keyword evidence="2" id="KW-0175">Coiled coil</keyword>
<dbReference type="EMBL" id="OZ020096">
    <property type="protein sequence ID" value="CAK9254556.1"/>
    <property type="molecule type" value="Genomic_DNA"/>
</dbReference>
<feature type="domain" description="Cyclin-dependent kinase inhibitor" evidence="4">
    <location>
        <begin position="297"/>
        <end position="344"/>
    </location>
</feature>
<dbReference type="InterPro" id="IPR003175">
    <property type="entry name" value="CDI_dom"/>
</dbReference>
<dbReference type="PANTHER" id="PTHR10855:SF1">
    <property type="entry name" value="26S PROTEASOME NON-ATPASE REGULATORY SUBUNIT 12"/>
    <property type="match status" value="1"/>
</dbReference>
<evidence type="ECO:0000256" key="2">
    <source>
        <dbReference type="SAM" id="Coils"/>
    </source>
</evidence>
<name>A0ABP0VJF7_9BRYO</name>
<evidence type="ECO:0000256" key="3">
    <source>
        <dbReference type="SAM" id="MobiDB-lite"/>
    </source>
</evidence>
<dbReference type="InterPro" id="IPR054559">
    <property type="entry name" value="PSMD12-CSN4-like_N"/>
</dbReference>
<organism evidence="6 7">
    <name type="scientific">Sphagnum jensenii</name>
    <dbReference type="NCBI Taxonomy" id="128206"/>
    <lineage>
        <taxon>Eukaryota</taxon>
        <taxon>Viridiplantae</taxon>
        <taxon>Streptophyta</taxon>
        <taxon>Embryophyta</taxon>
        <taxon>Bryophyta</taxon>
        <taxon>Sphagnophytina</taxon>
        <taxon>Sphagnopsida</taxon>
        <taxon>Sphagnales</taxon>
        <taxon>Sphagnaceae</taxon>
        <taxon>Sphagnum</taxon>
    </lineage>
</organism>
<feature type="region of interest" description="Disordered" evidence="3">
    <location>
        <begin position="243"/>
        <end position="300"/>
    </location>
</feature>
<evidence type="ECO:0000256" key="1">
    <source>
        <dbReference type="ARBA" id="ARBA00023013"/>
    </source>
</evidence>
<feature type="coiled-coil region" evidence="2">
    <location>
        <begin position="58"/>
        <end position="85"/>
    </location>
</feature>
<feature type="compositionally biased region" description="Low complexity" evidence="3">
    <location>
        <begin position="270"/>
        <end position="284"/>
    </location>
</feature>
<dbReference type="Pfam" id="PF02234">
    <property type="entry name" value="CDI"/>
    <property type="match status" value="1"/>
</dbReference>
<feature type="compositionally biased region" description="Basic residues" evidence="3">
    <location>
        <begin position="285"/>
        <end position="296"/>
    </location>
</feature>
<evidence type="ECO:0000313" key="6">
    <source>
        <dbReference type="EMBL" id="CAK9254556.1"/>
    </source>
</evidence>
<evidence type="ECO:0000313" key="7">
    <source>
        <dbReference type="Proteomes" id="UP001497444"/>
    </source>
</evidence>
<feature type="region of interest" description="Disordered" evidence="3">
    <location>
        <begin position="1"/>
        <end position="21"/>
    </location>
</feature>
<evidence type="ECO:0000259" key="4">
    <source>
        <dbReference type="Pfam" id="PF02234"/>
    </source>
</evidence>
<feature type="compositionally biased region" description="Basic and acidic residues" evidence="3">
    <location>
        <begin position="1"/>
        <end position="10"/>
    </location>
</feature>
<accession>A0ABP0VJF7</accession>
<keyword evidence="7" id="KW-1185">Reference proteome</keyword>
<evidence type="ECO:0008006" key="8">
    <source>
        <dbReference type="Google" id="ProtNLM"/>
    </source>
</evidence>
<dbReference type="InterPro" id="IPR040134">
    <property type="entry name" value="PSMD12/CSN4"/>
</dbReference>
<keyword evidence="1" id="KW-0649">Protein kinase inhibitor</keyword>
<dbReference type="Gene3D" id="4.10.365.10">
    <property type="entry name" value="p27"/>
    <property type="match status" value="1"/>
</dbReference>
<gene>
    <name evidence="6" type="ORF">CSSPJE1EN1_LOCUS34</name>
</gene>
<feature type="domain" description="PSMD12/CSN4-like N-terminal" evidence="5">
    <location>
        <begin position="68"/>
        <end position="160"/>
    </location>
</feature>
<evidence type="ECO:0000259" key="5">
    <source>
        <dbReference type="Pfam" id="PF22241"/>
    </source>
</evidence>
<dbReference type="PANTHER" id="PTHR10855">
    <property type="entry name" value="26S PROTEASOME NON-ATPASE REGULATORY SUBUNIT 12/COP9 SIGNALOSOME COMPLEX SUBUNIT 4"/>
    <property type="match status" value="1"/>
</dbReference>
<dbReference type="Pfam" id="PF22241">
    <property type="entry name" value="PSMD12-CSN4_N"/>
    <property type="match status" value="1"/>
</dbReference>
<feature type="compositionally biased region" description="Acidic residues" evidence="3">
    <location>
        <begin position="11"/>
        <end position="21"/>
    </location>
</feature>
<dbReference type="Proteomes" id="UP001497444">
    <property type="component" value="Chromosome 1"/>
</dbReference>
<reference evidence="6 7" key="1">
    <citation type="submission" date="2024-02" db="EMBL/GenBank/DDBJ databases">
        <authorList>
            <consortium name="ELIXIR-Norway"/>
            <consortium name="Elixir Norway"/>
        </authorList>
    </citation>
    <scope>NUCLEOTIDE SEQUENCE [LARGE SCALE GENOMIC DNA]</scope>
</reference>